<keyword evidence="3" id="KW-1185">Reference proteome</keyword>
<evidence type="ECO:0000313" key="3">
    <source>
        <dbReference type="Proteomes" id="UP000199580"/>
    </source>
</evidence>
<organism evidence="2 3">
    <name type="scientific">Flavobacterium noncentrifugens</name>
    <dbReference type="NCBI Taxonomy" id="1128970"/>
    <lineage>
        <taxon>Bacteria</taxon>
        <taxon>Pseudomonadati</taxon>
        <taxon>Bacteroidota</taxon>
        <taxon>Flavobacteriia</taxon>
        <taxon>Flavobacteriales</taxon>
        <taxon>Flavobacteriaceae</taxon>
        <taxon>Flavobacterium</taxon>
    </lineage>
</organism>
<feature type="signal peptide" evidence="1">
    <location>
        <begin position="1"/>
        <end position="30"/>
    </location>
</feature>
<dbReference type="STRING" id="1128970.SAMN04487935_2720"/>
<gene>
    <name evidence="2" type="ORF">SAMN04487935_2720</name>
</gene>
<evidence type="ECO:0000313" key="2">
    <source>
        <dbReference type="EMBL" id="SDK17927.1"/>
    </source>
</evidence>
<protein>
    <submittedName>
        <fullName evidence="2">Uncharacterized protein</fullName>
    </submittedName>
</protein>
<sequence>MDTNFLNLKTNFLKLTLFACMMLPIVSCSSDDDSDVAAPENITQDPLSGYLQAAGFTKIENKKDSGDAEFGIAFTPTVNGKITSISAKIPDIHSGMRIAIWDKATATVLRTELIDVASPDVEVSKNITALVLTKDKEYMFTFNSNDWYNYSKPDASATSYPITVGDIKITNYGYINGTSQTIPNVMRDDYYAGDIRFKFQKD</sequence>
<dbReference type="EMBL" id="FNEZ01000004">
    <property type="protein sequence ID" value="SDK17927.1"/>
    <property type="molecule type" value="Genomic_DNA"/>
</dbReference>
<dbReference type="RefSeq" id="WP_139171776.1">
    <property type="nucleotide sequence ID" value="NZ_BKAI01000008.1"/>
</dbReference>
<dbReference type="AlphaFoldDB" id="A0A1G8ZSA8"/>
<proteinExistence type="predicted"/>
<feature type="chain" id="PRO_5011712980" evidence="1">
    <location>
        <begin position="31"/>
        <end position="202"/>
    </location>
</feature>
<accession>A0A1G8ZSA8</accession>
<evidence type="ECO:0000256" key="1">
    <source>
        <dbReference type="SAM" id="SignalP"/>
    </source>
</evidence>
<dbReference type="OrthoDB" id="1410632at2"/>
<reference evidence="2 3" key="1">
    <citation type="submission" date="2016-10" db="EMBL/GenBank/DDBJ databases">
        <authorList>
            <person name="de Groot N.N."/>
        </authorList>
    </citation>
    <scope>NUCLEOTIDE SEQUENCE [LARGE SCALE GENOMIC DNA]</scope>
    <source>
        <strain evidence="2 3">CGMCC 1.10076</strain>
    </source>
</reference>
<name>A0A1G8ZSA8_9FLAO</name>
<keyword evidence="1" id="KW-0732">Signal</keyword>
<dbReference type="Proteomes" id="UP000199580">
    <property type="component" value="Unassembled WGS sequence"/>
</dbReference>